<dbReference type="AlphaFoldDB" id="A0A812GGN6"/>
<keyword evidence="2" id="KW-1133">Transmembrane helix</keyword>
<gene>
    <name evidence="3" type="ORF">SNAT2548_LOCUS465</name>
</gene>
<evidence type="ECO:0000256" key="1">
    <source>
        <dbReference type="SAM" id="MobiDB-lite"/>
    </source>
</evidence>
<accession>A0A812GGN6</accession>
<evidence type="ECO:0000256" key="2">
    <source>
        <dbReference type="SAM" id="Phobius"/>
    </source>
</evidence>
<reference evidence="3" key="1">
    <citation type="submission" date="2021-02" db="EMBL/GenBank/DDBJ databases">
        <authorList>
            <person name="Dougan E. K."/>
            <person name="Rhodes N."/>
            <person name="Thang M."/>
            <person name="Chan C."/>
        </authorList>
    </citation>
    <scope>NUCLEOTIDE SEQUENCE</scope>
</reference>
<sequence length="1019" mass="110645">MAAMAWSPVGNLGTVGVARSSLSSRSSFESGLPRACREGKKAEHERGKALAVALLGAPLGVYAASQRLRSSGAQRVSARGYTVRCHASAEAKGVAVDADEDEAYRAATPRERQFGIYEPPIRRSSARSSRAEAVELPLSQLHIVAAQRQLPSLLEAHPVADASEAVAAWSQLLGICQRRAPELLATWSCGVGPLLRFAVLVPCEQWLRDPEDWNAGEVNEVDMDGPEGPMSGLEALPKLESLLRHLMAKYDDAPMTLAGAFTWSDGAGGTLRERPGREVVLCSGAGIQLCTRFARLFAEVCRGERKPVAAAHDLLLPNLSKKMVNRLLQSSGSQLPPPPPVEVPESVRHVQPLSVTLASPLLALRRAQMETLGGPSSFAEALARTQLGKDLGTEEEEEFALSIMSWACRFADEEELRDPGAAAQAVEWLLAQRALDPKFSLVVAGNPRAPKKVLEAAKKDAATLELQRLQMSGQRFLPNPGNIKGFVKRGVMAAFGSPYGDQATSPSKVLPQGLRAMLGMEGANLSDPEPPNSWHGDTYEPCAAEQNFLRDPKVLRKATVRIDEILSFEYLQHVGQTMRNCLRAERRGGMSLMKYLSRVKARESSFWVMTITAEAEEDEEEAPLQHMLLMEVYNGMNVIHQAEGPHPRRWPRLDAWMWLQEWAEQEGLRPDGPEGVTVGPYHSYDGRMDKWDIRRTTQQPWSNVGVLLLAAAAVAFSVLAAAVGLAIWRNGLLALLSSEVPEVLRRPLFDVLHDTIRATKRRIVSFCRFCMLLFLTLDEEEQNSIRDGLNPELQEMLFRRPLAQLLPSCVRRFLFGPPDSAVANGLTRQLTPRDARERSGSRNPRHAEPAAPAVSVGRHVLKDDLKGPALEAVLAEWTVGTVGTSVKLLGIGVCRQLQGVVRRWRTTAVPAFHQVAPKLWSQLLNVAPTLLGGSMISLGCGTMGMVGGGIVGGICGLVPALLTFGASIPIGAAIGGLAGWCCGLLSGILLTVLAHGRLMGVADATQFRHIVSTDKCCVD</sequence>
<protein>
    <submittedName>
        <fullName evidence="3">Uncharacterized protein</fullName>
    </submittedName>
</protein>
<dbReference type="OrthoDB" id="198878at2759"/>
<keyword evidence="2" id="KW-0472">Membrane</keyword>
<dbReference type="EMBL" id="CAJNDS010000024">
    <property type="protein sequence ID" value="CAE6921240.1"/>
    <property type="molecule type" value="Genomic_DNA"/>
</dbReference>
<feature type="transmembrane region" description="Helical" evidence="2">
    <location>
        <begin position="968"/>
        <end position="993"/>
    </location>
</feature>
<comment type="caution">
    <text evidence="3">The sequence shown here is derived from an EMBL/GenBank/DDBJ whole genome shotgun (WGS) entry which is preliminary data.</text>
</comment>
<keyword evidence="2" id="KW-0812">Transmembrane</keyword>
<organism evidence="3 4">
    <name type="scientific">Symbiodinium natans</name>
    <dbReference type="NCBI Taxonomy" id="878477"/>
    <lineage>
        <taxon>Eukaryota</taxon>
        <taxon>Sar</taxon>
        <taxon>Alveolata</taxon>
        <taxon>Dinophyceae</taxon>
        <taxon>Suessiales</taxon>
        <taxon>Symbiodiniaceae</taxon>
        <taxon>Symbiodinium</taxon>
    </lineage>
</organism>
<feature type="region of interest" description="Disordered" evidence="1">
    <location>
        <begin position="828"/>
        <end position="853"/>
    </location>
</feature>
<feature type="compositionally biased region" description="Basic and acidic residues" evidence="1">
    <location>
        <begin position="831"/>
        <end position="848"/>
    </location>
</feature>
<proteinExistence type="predicted"/>
<feature type="transmembrane region" description="Helical" evidence="2">
    <location>
        <begin position="938"/>
        <end position="962"/>
    </location>
</feature>
<name>A0A812GGN6_9DINO</name>
<evidence type="ECO:0000313" key="4">
    <source>
        <dbReference type="Proteomes" id="UP000604046"/>
    </source>
</evidence>
<dbReference type="Proteomes" id="UP000604046">
    <property type="component" value="Unassembled WGS sequence"/>
</dbReference>
<keyword evidence="4" id="KW-1185">Reference proteome</keyword>
<evidence type="ECO:0000313" key="3">
    <source>
        <dbReference type="EMBL" id="CAE6921240.1"/>
    </source>
</evidence>
<feature type="transmembrane region" description="Helical" evidence="2">
    <location>
        <begin position="704"/>
        <end position="728"/>
    </location>
</feature>